<dbReference type="InterPro" id="IPR047987">
    <property type="entry name" value="Gp19-like_virus"/>
</dbReference>
<dbReference type="NCBIfam" id="NF033889">
    <property type="entry name" value="termin_lrg_T7"/>
    <property type="match status" value="1"/>
</dbReference>
<organism evidence="2">
    <name type="scientific">Candidatus Kentrum sp. TC</name>
    <dbReference type="NCBI Taxonomy" id="2126339"/>
    <lineage>
        <taxon>Bacteria</taxon>
        <taxon>Pseudomonadati</taxon>
        <taxon>Pseudomonadota</taxon>
        <taxon>Gammaproteobacteria</taxon>
        <taxon>Candidatus Kentrum</taxon>
    </lineage>
</organism>
<feature type="domain" description="Terminase large subunit ribonuclease H-like" evidence="1">
    <location>
        <begin position="379"/>
        <end position="485"/>
    </location>
</feature>
<evidence type="ECO:0000259" key="1">
    <source>
        <dbReference type="Pfam" id="PF22530"/>
    </source>
</evidence>
<dbReference type="Gene3D" id="3.40.50.300">
    <property type="entry name" value="P-loop containing nucleotide triphosphate hydrolases"/>
    <property type="match status" value="1"/>
</dbReference>
<protein>
    <recommendedName>
        <fullName evidence="1">Terminase large subunit ribonuclease H-like domain-containing protein</fullName>
    </recommendedName>
</protein>
<dbReference type="InterPro" id="IPR027417">
    <property type="entry name" value="P-loop_NTPase"/>
</dbReference>
<dbReference type="EMBL" id="CAADFW010000079">
    <property type="protein sequence ID" value="VFK62731.1"/>
    <property type="molecule type" value="Genomic_DNA"/>
</dbReference>
<name>A0A451A9N6_9GAMM</name>
<dbReference type="AlphaFoldDB" id="A0A451A9N6"/>
<gene>
    <name evidence="2" type="ORF">BECKTC1821F_GA0114240_10795</name>
</gene>
<dbReference type="Pfam" id="PF22530">
    <property type="entry name" value="Terminase-T7_RNaseH-like"/>
    <property type="match status" value="1"/>
</dbReference>
<dbReference type="InterPro" id="IPR054762">
    <property type="entry name" value="Gp19_RNaseH-like"/>
</dbReference>
<sequence length="549" mass="61575">MVVSKVNAWWRARYREAPDVWPVFEDFKVFLALSWRHLSLPSPTPVQNDIANFLQHQRGDVSVLAFRGIGKSWICGCFVPWLLLRESALKALVVSASRSKAEELSTFMYRLVFEMPILQHLAPKGEDRDSKLAFDVADIPLAQAPSVRSAGIFGQLTGSRADIILSDDIEIPNTSDTVGMRAKLWDRFSEFPSILSPGGRNIVLGTPQTEGSLYHTLPDKGYTTRIWPARYPDKEWIKRLGSMLAPSILRRLQESKRTASGLSKDLEGKSTDPKRFSDEDLIKREIQLGPLKFRMQFMLDASLADADKYPLRLRDLIVVDIPPRHGYDGIWWGSDPALRLSDLPNVGLNGDYMVKPLLIDKSDSGTPLLRPFTASVMAIDPKGKGASELGYAVIKTLNGVVFLTASGAVPDFSEESLRKLALIAKEQSVNEIVCEENYGGGMFVALLRPVLGALYPCKVSEVWNSVQKERRIIETLEPVVRGHRLVVDRSLVQQDYESTRHLPVEKQDQYRLFYQFTRVTMERRSLNAIDPLGCASNGRAAFDARAQRG</sequence>
<reference evidence="2" key="1">
    <citation type="submission" date="2019-02" db="EMBL/GenBank/DDBJ databases">
        <authorList>
            <person name="Gruber-Vodicka R. H."/>
            <person name="Seah K. B. B."/>
        </authorList>
    </citation>
    <scope>NUCLEOTIDE SEQUENCE</scope>
    <source>
        <strain evidence="2">BECK_BZ126</strain>
    </source>
</reference>
<evidence type="ECO:0000313" key="2">
    <source>
        <dbReference type="EMBL" id="VFK62731.1"/>
    </source>
</evidence>
<proteinExistence type="predicted"/>
<accession>A0A451A9N6</accession>